<feature type="transmembrane region" description="Helical" evidence="20">
    <location>
        <begin position="352"/>
        <end position="373"/>
    </location>
</feature>
<evidence type="ECO:0000256" key="6">
    <source>
        <dbReference type="ARBA" id="ARBA00044891"/>
    </source>
</evidence>
<feature type="transmembrane region" description="Helical" evidence="20">
    <location>
        <begin position="134"/>
        <end position="152"/>
    </location>
</feature>
<evidence type="ECO:0000256" key="5">
    <source>
        <dbReference type="ARBA" id="ARBA00044884"/>
    </source>
</evidence>
<evidence type="ECO:0000256" key="17">
    <source>
        <dbReference type="ARBA" id="ARBA00045709"/>
    </source>
</evidence>
<evidence type="ECO:0000256" key="16">
    <source>
        <dbReference type="ARBA" id="ARBA00045018"/>
    </source>
</evidence>
<protein>
    <recommendedName>
        <fullName evidence="15">Lysosomal dipeptide transporter MFSD1</fullName>
    </recommendedName>
    <alternativeName>
        <fullName evidence="16">Major facilitator superfamily domain-containing protein 1</fullName>
    </alternativeName>
</protein>
<evidence type="ECO:0000256" key="13">
    <source>
        <dbReference type="ARBA" id="ARBA00044919"/>
    </source>
</evidence>
<dbReference type="STRING" id="101127.A0A1X2GPN6"/>
<evidence type="ECO:0000256" key="14">
    <source>
        <dbReference type="ARBA" id="ARBA00044924"/>
    </source>
</evidence>
<feature type="transmembrane region" description="Helical" evidence="20">
    <location>
        <begin position="324"/>
        <end position="346"/>
    </location>
</feature>
<dbReference type="InterPro" id="IPR020846">
    <property type="entry name" value="MFS_dom"/>
</dbReference>
<evidence type="ECO:0000256" key="15">
    <source>
        <dbReference type="ARBA" id="ARBA00044985"/>
    </source>
</evidence>
<keyword evidence="20" id="KW-0812">Transmembrane</keyword>
<dbReference type="Proteomes" id="UP000242146">
    <property type="component" value="Unassembled WGS sequence"/>
</dbReference>
<organism evidence="22 23">
    <name type="scientific">Hesseltinella vesiculosa</name>
    <dbReference type="NCBI Taxonomy" id="101127"/>
    <lineage>
        <taxon>Eukaryota</taxon>
        <taxon>Fungi</taxon>
        <taxon>Fungi incertae sedis</taxon>
        <taxon>Mucoromycota</taxon>
        <taxon>Mucoromycotina</taxon>
        <taxon>Mucoromycetes</taxon>
        <taxon>Mucorales</taxon>
        <taxon>Cunninghamellaceae</taxon>
        <taxon>Hesseltinella</taxon>
    </lineage>
</organism>
<keyword evidence="23" id="KW-1185">Reference proteome</keyword>
<evidence type="ECO:0000256" key="3">
    <source>
        <dbReference type="ARBA" id="ARBA00044878"/>
    </source>
</evidence>
<dbReference type="PANTHER" id="PTHR23512:SF12">
    <property type="entry name" value="TRANSPORTER, PUTATIVE (AFU_ORTHOLOGUE AFUA_4G00260)-RELATED"/>
    <property type="match status" value="1"/>
</dbReference>
<name>A0A1X2GPN6_9FUNG</name>
<evidence type="ECO:0000256" key="2">
    <source>
        <dbReference type="ARBA" id="ARBA00044876"/>
    </source>
</evidence>
<feature type="transmembrane region" description="Helical" evidence="20">
    <location>
        <begin position="487"/>
        <end position="511"/>
    </location>
</feature>
<evidence type="ECO:0000256" key="11">
    <source>
        <dbReference type="ARBA" id="ARBA00044903"/>
    </source>
</evidence>
<comment type="catalytic activity">
    <reaction evidence="4">
        <text>L-alpha-aminoacyl-L-arginine(out) = L-alpha-aminoacyl-L-arginine(in)</text>
        <dbReference type="Rhea" id="RHEA:79367"/>
        <dbReference type="ChEBI" id="CHEBI:229968"/>
    </reaction>
</comment>
<feature type="transmembrane region" description="Helical" evidence="20">
    <location>
        <begin position="416"/>
        <end position="436"/>
    </location>
</feature>
<dbReference type="AlphaFoldDB" id="A0A1X2GPN6"/>
<dbReference type="Pfam" id="PF07690">
    <property type="entry name" value="MFS_1"/>
    <property type="match status" value="1"/>
</dbReference>
<evidence type="ECO:0000256" key="1">
    <source>
        <dbReference type="ARBA" id="ARBA00004141"/>
    </source>
</evidence>
<evidence type="ECO:0000256" key="20">
    <source>
        <dbReference type="SAM" id="Phobius"/>
    </source>
</evidence>
<feature type="transmembrane region" description="Helical" evidence="20">
    <location>
        <begin position="198"/>
        <end position="222"/>
    </location>
</feature>
<feature type="compositionally biased region" description="Basic and acidic residues" evidence="19">
    <location>
        <begin position="1"/>
        <end position="10"/>
    </location>
</feature>
<keyword evidence="20" id="KW-1133">Transmembrane helix</keyword>
<evidence type="ECO:0000256" key="7">
    <source>
        <dbReference type="ARBA" id="ARBA00044893"/>
    </source>
</evidence>
<comment type="catalytic activity">
    <reaction evidence="3">
        <text>L-histidyl-glycine(out) = L-histidyl-glycine(in)</text>
        <dbReference type="Rhea" id="RHEA:79395"/>
        <dbReference type="ChEBI" id="CHEBI:229957"/>
    </reaction>
</comment>
<feature type="transmembrane region" description="Helical" evidence="20">
    <location>
        <begin position="75"/>
        <end position="100"/>
    </location>
</feature>
<comment type="catalytic activity">
    <reaction evidence="11">
        <text>L-arginyl-glycine(out) = L-arginyl-glycine(in)</text>
        <dbReference type="Rhea" id="RHEA:79391"/>
        <dbReference type="ChEBI" id="CHEBI:229955"/>
    </reaction>
</comment>
<feature type="region of interest" description="Disordered" evidence="19">
    <location>
        <begin position="1"/>
        <end position="22"/>
    </location>
</feature>
<feature type="domain" description="Major facilitator superfamily (MFS) profile" evidence="21">
    <location>
        <begin position="42"/>
        <end position="442"/>
    </location>
</feature>
<comment type="catalytic activity">
    <reaction evidence="7">
        <text>L-alpha-aminoacyl-L-lysine(out) = L-alpha-aminoacyl-L-lysine(in)</text>
        <dbReference type="Rhea" id="RHEA:79383"/>
        <dbReference type="ChEBI" id="CHEBI:229966"/>
    </reaction>
</comment>
<dbReference type="GO" id="GO:0022857">
    <property type="term" value="F:transmembrane transporter activity"/>
    <property type="evidence" value="ECO:0007669"/>
    <property type="project" value="InterPro"/>
</dbReference>
<evidence type="ECO:0000256" key="4">
    <source>
        <dbReference type="ARBA" id="ARBA00044881"/>
    </source>
</evidence>
<evidence type="ECO:0000256" key="19">
    <source>
        <dbReference type="SAM" id="MobiDB-lite"/>
    </source>
</evidence>
<comment type="catalytic activity">
    <reaction evidence="8">
        <text>L-aspartyl-L-lysine(out) = L-aspartyl-L-lysine(in)</text>
        <dbReference type="Rhea" id="RHEA:79411"/>
        <dbReference type="ChEBI" id="CHEBI:229953"/>
    </reaction>
</comment>
<comment type="catalytic activity">
    <reaction evidence="13">
        <text>L-alanyl-L-lysine(out) = L-alanyl-L-lysine(in)</text>
        <dbReference type="Rhea" id="RHEA:79415"/>
        <dbReference type="ChEBI" id="CHEBI:192470"/>
    </reaction>
</comment>
<comment type="function">
    <text evidence="17">Lysosomal dipeptide uniporter that selectively exports lysine, arginine or histidine-containing dipeptides with a net positive charge from the lysosome lumen into the cytosol. Could play a role in a specific type of protein O-glycosylation indirectly regulating macrophages migration and tissue invasion. Also essential for liver homeostasis.</text>
</comment>
<dbReference type="InterPro" id="IPR052187">
    <property type="entry name" value="MFSD1"/>
</dbReference>
<evidence type="ECO:0000256" key="8">
    <source>
        <dbReference type="ARBA" id="ARBA00044898"/>
    </source>
</evidence>
<comment type="caution">
    <text evidence="22">The sequence shown here is derived from an EMBL/GenBank/DDBJ whole genome shotgun (WGS) entry which is preliminary data.</text>
</comment>
<dbReference type="EMBL" id="MCGT01000006">
    <property type="protein sequence ID" value="ORX58765.1"/>
    <property type="molecule type" value="Genomic_DNA"/>
</dbReference>
<dbReference type="InterPro" id="IPR036259">
    <property type="entry name" value="MFS_trans_sf"/>
</dbReference>
<dbReference type="PROSITE" id="PS50850">
    <property type="entry name" value="MFS"/>
    <property type="match status" value="1"/>
</dbReference>
<comment type="catalytic activity">
    <reaction evidence="14">
        <text>L-lysyl-glycine(out) = L-lysyl-glycine(in)</text>
        <dbReference type="Rhea" id="RHEA:79407"/>
        <dbReference type="ChEBI" id="CHEBI:191202"/>
    </reaction>
</comment>
<comment type="catalytic activity">
    <reaction evidence="5">
        <text>L-alpha-aminoacyl-L-histidine(out) = L-alpha-aminoacyl-L-histidine(in)</text>
        <dbReference type="Rhea" id="RHEA:79375"/>
        <dbReference type="ChEBI" id="CHEBI:229967"/>
    </reaction>
</comment>
<comment type="catalytic activity">
    <reaction evidence="6">
        <text>L-lysyl-L-alpha-amino acid(out) = L-lysyl-L-alpha-amino acid(in)</text>
        <dbReference type="Rhea" id="RHEA:79387"/>
        <dbReference type="ChEBI" id="CHEBI:229965"/>
    </reaction>
</comment>
<dbReference type="OrthoDB" id="424834at2759"/>
<comment type="subunit">
    <text evidence="18">Homodimer. Interacts with lysosomal protein GLMP (via lumenal domain); the interaction starts while both proteins are still in the endoplasmic reticulum and is required for stabilization of MFSD1 in lysosomes but has no direct effect on its targeting to lysosomes or transporter activity.</text>
</comment>
<comment type="catalytic activity">
    <reaction evidence="12">
        <text>L-histidyl-L-alpha-amino acid(out) = L-histidyl-L-alpha-amino acid(in)</text>
        <dbReference type="Rhea" id="RHEA:79379"/>
        <dbReference type="ChEBI" id="CHEBI:229964"/>
    </reaction>
</comment>
<keyword evidence="20" id="KW-0472">Membrane</keyword>
<feature type="transmembrane region" description="Helical" evidence="20">
    <location>
        <begin position="106"/>
        <end position="127"/>
    </location>
</feature>
<accession>A0A1X2GPN6</accession>
<comment type="catalytic activity">
    <reaction evidence="2">
        <text>L-lysyl-L-alanine(out) = L-lysyl-L-alanine(in)</text>
        <dbReference type="Rhea" id="RHEA:79399"/>
        <dbReference type="ChEBI" id="CHEBI:229954"/>
    </reaction>
</comment>
<evidence type="ECO:0000256" key="12">
    <source>
        <dbReference type="ARBA" id="ARBA00044912"/>
    </source>
</evidence>
<evidence type="ECO:0000256" key="18">
    <source>
        <dbReference type="ARBA" id="ARBA00046376"/>
    </source>
</evidence>
<evidence type="ECO:0000313" key="23">
    <source>
        <dbReference type="Proteomes" id="UP000242146"/>
    </source>
</evidence>
<feature type="transmembrane region" description="Helical" evidence="20">
    <location>
        <begin position="252"/>
        <end position="276"/>
    </location>
</feature>
<dbReference type="Gene3D" id="1.20.1250.20">
    <property type="entry name" value="MFS general substrate transporter like domains"/>
    <property type="match status" value="2"/>
</dbReference>
<sequence length="517" mass="56445">MSLEEKKEVPIGDEGSADSSISEANDSDAALANAPWKYKAIALTTALLLPLGSHFSSSALGAMKSSLKKELMINNAQYGVLSSAVSIINTFFPVAGGLFIDMFGSLWGTLAVNLVIIIGAMLTAVACQIKSFPLVIVGRVVFGIGSGLIVTMQETLLSKWFRTSHLAIALGMQLSISRLSTFLGTLVSNPLAVRTGSWVWPFWLSFILCAFSVSMNIVYGLVVQRLQGQFANNTKADLVKLKKKKSFHWRSILRFPAIFWLIILIEFIYAAVWSAFQNISTEFVQLHFNTTAVLAGYKASVSDVVPIVATPILGVIMDTFGCRVIILLLSSIFLILSTGLLGWTYVDPVLGMVFYSVSLAFGPIAMITSIGMILPSDYIGTGLGLYKASNNIGTSILNVAIGVIQDKTNDQGYTGVMVVFLILACIGFVLIIGLWFTQFTWYNNILEAWRAKRTAYMQEKNDRELERTRRGEDALSDMPSSIFKRSLSYASVGVFVAAFLTAWVLFFVYAINGNVSA</sequence>
<evidence type="ECO:0000256" key="9">
    <source>
        <dbReference type="ARBA" id="ARBA00044899"/>
    </source>
</evidence>
<comment type="catalytic activity">
    <reaction evidence="9">
        <text>L-arginyl-L-alpha-amino acid(out) = L-arginyl-L-alpha-amino acid(in)</text>
        <dbReference type="Rhea" id="RHEA:79371"/>
        <dbReference type="ChEBI" id="CHEBI:84315"/>
    </reaction>
</comment>
<evidence type="ECO:0000313" key="22">
    <source>
        <dbReference type="EMBL" id="ORX58765.1"/>
    </source>
</evidence>
<gene>
    <name evidence="22" type="ORF">DM01DRAFT_1318200</name>
</gene>
<comment type="catalytic activity">
    <reaction evidence="10">
        <text>L-lysyl-L-lysine(out) = L-lysyl-L-lysine(in)</text>
        <dbReference type="Rhea" id="RHEA:79403"/>
        <dbReference type="ChEBI" id="CHEBI:229956"/>
    </reaction>
</comment>
<proteinExistence type="predicted"/>
<dbReference type="PANTHER" id="PTHR23512">
    <property type="entry name" value="MAJOR FACILITATOR SUPERFAMILY DOMAIN-CONTAINING PROTEIN 1"/>
    <property type="match status" value="1"/>
</dbReference>
<evidence type="ECO:0000259" key="21">
    <source>
        <dbReference type="PROSITE" id="PS50850"/>
    </source>
</evidence>
<reference evidence="22 23" key="1">
    <citation type="submission" date="2016-07" db="EMBL/GenBank/DDBJ databases">
        <title>Pervasive Adenine N6-methylation of Active Genes in Fungi.</title>
        <authorList>
            <consortium name="DOE Joint Genome Institute"/>
            <person name="Mondo S.J."/>
            <person name="Dannebaum R.O."/>
            <person name="Kuo R.C."/>
            <person name="Labutti K."/>
            <person name="Haridas S."/>
            <person name="Kuo A."/>
            <person name="Salamov A."/>
            <person name="Ahrendt S.R."/>
            <person name="Lipzen A."/>
            <person name="Sullivan W."/>
            <person name="Andreopoulos W.B."/>
            <person name="Clum A."/>
            <person name="Lindquist E."/>
            <person name="Daum C."/>
            <person name="Ramamoorthy G.K."/>
            <person name="Gryganskyi A."/>
            <person name="Culley D."/>
            <person name="Magnuson J.K."/>
            <person name="James T.Y."/>
            <person name="O'Malley M.A."/>
            <person name="Stajich J.E."/>
            <person name="Spatafora J.W."/>
            <person name="Visel A."/>
            <person name="Grigoriev I.V."/>
        </authorList>
    </citation>
    <scope>NUCLEOTIDE SEQUENCE [LARGE SCALE GENOMIC DNA]</scope>
    <source>
        <strain evidence="22 23">NRRL 3301</strain>
    </source>
</reference>
<dbReference type="GO" id="GO:0016020">
    <property type="term" value="C:membrane"/>
    <property type="evidence" value="ECO:0007669"/>
    <property type="project" value="UniProtKB-SubCell"/>
</dbReference>
<dbReference type="SUPFAM" id="SSF103473">
    <property type="entry name" value="MFS general substrate transporter"/>
    <property type="match status" value="1"/>
</dbReference>
<comment type="subcellular location">
    <subcellularLocation>
        <location evidence="1">Membrane</location>
        <topology evidence="1">Multi-pass membrane protein</topology>
    </subcellularLocation>
</comment>
<dbReference type="InterPro" id="IPR011701">
    <property type="entry name" value="MFS"/>
</dbReference>
<evidence type="ECO:0000256" key="10">
    <source>
        <dbReference type="ARBA" id="ARBA00044900"/>
    </source>
</evidence>